<organism evidence="2 3">
    <name type="scientific">Pseudomonas putida</name>
    <name type="common">Arthrobacter siderocapsulatus</name>
    <dbReference type="NCBI Taxonomy" id="303"/>
    <lineage>
        <taxon>Bacteria</taxon>
        <taxon>Pseudomonadati</taxon>
        <taxon>Pseudomonadota</taxon>
        <taxon>Gammaproteobacteria</taxon>
        <taxon>Pseudomonadales</taxon>
        <taxon>Pseudomonadaceae</taxon>
        <taxon>Pseudomonas</taxon>
    </lineage>
</organism>
<comment type="caution">
    <text evidence="2">The sequence shown here is derived from an EMBL/GenBank/DDBJ whole genome shotgun (WGS) entry which is preliminary data.</text>
</comment>
<name>A0A1Y3KFC8_PSEPU</name>
<dbReference type="RefSeq" id="WP_086979380.1">
    <property type="nucleotide sequence ID" value="NZ_NFSB01000091.1"/>
</dbReference>
<keyword evidence="1" id="KW-0472">Membrane</keyword>
<feature type="transmembrane region" description="Helical" evidence="1">
    <location>
        <begin position="55"/>
        <end position="73"/>
    </location>
</feature>
<evidence type="ECO:0000313" key="2">
    <source>
        <dbReference type="EMBL" id="OUM22680.1"/>
    </source>
</evidence>
<gene>
    <name evidence="2" type="ORF">B8W72_30025</name>
</gene>
<keyword evidence="1" id="KW-0812">Transmembrane</keyword>
<reference evidence="2 3" key="1">
    <citation type="submission" date="2017-05" db="EMBL/GenBank/DDBJ databases">
        <title>Whole genome sequence of Pseudomonas putida isolate 1312 commercialized as a biostimulant.</title>
        <authorList>
            <person name="Crovadore J."/>
            <person name="Blanc P."/>
            <person name="Chablais R."/>
            <person name="Cochard B."/>
            <person name="Grizard D."/>
            <person name="Lefort F."/>
        </authorList>
    </citation>
    <scope>NUCLEOTIDE SEQUENCE [LARGE SCALE GENOMIC DNA]</scope>
    <source>
        <strain evidence="2 3">1312</strain>
    </source>
</reference>
<evidence type="ECO:0000256" key="1">
    <source>
        <dbReference type="SAM" id="Phobius"/>
    </source>
</evidence>
<sequence length="195" mass="21577">MKIRRLPAILLFLASYFPLSLILLLQDVSDASWKSPLCRSIDTCALPVLMNPTRSLTLFGVCLVSLVFFLIVMKMMPGDHDLSVSTAKPAPNDLISYVFPYVVSFMGLDLGSTGKLCGFLVFLGWMFLITYRSGQILMNPLLIAAGWQLHEVTVRIGGSERTGFALARVPVNPGDAFKYSRPHNGVYVLTKKESE</sequence>
<evidence type="ECO:0000313" key="3">
    <source>
        <dbReference type="Proteomes" id="UP000196082"/>
    </source>
</evidence>
<feature type="transmembrane region" description="Helical" evidence="1">
    <location>
        <begin position="94"/>
        <end position="110"/>
    </location>
</feature>
<dbReference type="Proteomes" id="UP000196082">
    <property type="component" value="Unassembled WGS sequence"/>
</dbReference>
<protein>
    <submittedName>
        <fullName evidence="2">Uncharacterized protein</fullName>
    </submittedName>
</protein>
<accession>A0A1Y3KFC8</accession>
<keyword evidence="1" id="KW-1133">Transmembrane helix</keyword>
<dbReference type="EMBL" id="NFSB01000091">
    <property type="protein sequence ID" value="OUM22680.1"/>
    <property type="molecule type" value="Genomic_DNA"/>
</dbReference>
<proteinExistence type="predicted"/>
<dbReference type="AlphaFoldDB" id="A0A1Y3KFC8"/>